<dbReference type="InterPro" id="IPR036291">
    <property type="entry name" value="NAD(P)-bd_dom_sf"/>
</dbReference>
<evidence type="ECO:0000313" key="5">
    <source>
        <dbReference type="Proteomes" id="UP000241764"/>
    </source>
</evidence>
<dbReference type="SUPFAM" id="SSF51735">
    <property type="entry name" value="NAD(P)-binding Rossmann-fold domains"/>
    <property type="match status" value="1"/>
</dbReference>
<dbReference type="Proteomes" id="UP000241764">
    <property type="component" value="Unassembled WGS sequence"/>
</dbReference>
<dbReference type="SMART" id="SM00822">
    <property type="entry name" value="PKS_KR"/>
    <property type="match status" value="1"/>
</dbReference>
<dbReference type="EMBL" id="PGGM01000008">
    <property type="protein sequence ID" value="PSH62892.1"/>
    <property type="molecule type" value="Genomic_DNA"/>
</dbReference>
<dbReference type="PRINTS" id="PR00080">
    <property type="entry name" value="SDRFAMILY"/>
</dbReference>
<evidence type="ECO:0000259" key="3">
    <source>
        <dbReference type="SMART" id="SM00822"/>
    </source>
</evidence>
<proteinExistence type="inferred from homology"/>
<dbReference type="GO" id="GO:0016616">
    <property type="term" value="F:oxidoreductase activity, acting on the CH-OH group of donors, NAD or NADP as acceptor"/>
    <property type="evidence" value="ECO:0007669"/>
    <property type="project" value="UniProtKB-ARBA"/>
</dbReference>
<evidence type="ECO:0000256" key="1">
    <source>
        <dbReference type="ARBA" id="ARBA00006484"/>
    </source>
</evidence>
<keyword evidence="5" id="KW-1185">Reference proteome</keyword>
<dbReference type="PROSITE" id="PS00061">
    <property type="entry name" value="ADH_SHORT"/>
    <property type="match status" value="1"/>
</dbReference>
<dbReference type="InterPro" id="IPR020904">
    <property type="entry name" value="Sc_DH/Rdtase_CS"/>
</dbReference>
<dbReference type="AlphaFoldDB" id="A0A2P7B8Z2"/>
<protein>
    <submittedName>
        <fullName evidence="4">SDR family oxidoreductase</fullName>
    </submittedName>
</protein>
<dbReference type="Gene3D" id="3.40.50.720">
    <property type="entry name" value="NAD(P)-binding Rossmann-like Domain"/>
    <property type="match status" value="1"/>
</dbReference>
<sequence>MTTSGFNDFFDLKDKHVLITGAGGGIGQALITAFHAAGAIISGADQHLVSMEPLPLANRLVFDLADRTEVHEVVRDFIKTYGTPDVLINNAGFTRGETLDDVDDEVWEREIAINLNGVFHVTAPVVNAMSERGSGNVVFISSVNGLSYFGNPAYSAAKAGLISYVKALAVERGRYGIRANAICPGSVRTPAWDHRLQGKPELVEKLLPHYPLGRMVTPQEVAQATLFLASSAASGITGTALAVDAGLTAGNLRFINEILAGGN</sequence>
<comment type="similarity">
    <text evidence="1">Belongs to the short-chain dehydrogenases/reductases (SDR) family.</text>
</comment>
<keyword evidence="2" id="KW-0560">Oxidoreductase</keyword>
<accession>A0A2P7B8Z2</accession>
<evidence type="ECO:0000256" key="2">
    <source>
        <dbReference type="ARBA" id="ARBA00023002"/>
    </source>
</evidence>
<dbReference type="RefSeq" id="WP_106665499.1">
    <property type="nucleotide sequence ID" value="NZ_PGGM01000008.1"/>
</dbReference>
<dbReference type="InterPro" id="IPR057326">
    <property type="entry name" value="KR_dom"/>
</dbReference>
<gene>
    <name evidence="4" type="ORF">CU103_17690</name>
</gene>
<dbReference type="PRINTS" id="PR00081">
    <property type="entry name" value="GDHRDH"/>
</dbReference>
<dbReference type="OrthoDB" id="517007at2"/>
<dbReference type="PANTHER" id="PTHR42760">
    <property type="entry name" value="SHORT-CHAIN DEHYDROGENASES/REDUCTASES FAMILY MEMBER"/>
    <property type="match status" value="1"/>
</dbReference>
<comment type="caution">
    <text evidence="4">The sequence shown here is derived from an EMBL/GenBank/DDBJ whole genome shotgun (WGS) entry which is preliminary data.</text>
</comment>
<dbReference type="InterPro" id="IPR002347">
    <property type="entry name" value="SDR_fam"/>
</dbReference>
<reference evidence="5" key="1">
    <citation type="submission" date="2017-11" db="EMBL/GenBank/DDBJ databases">
        <authorList>
            <person name="Kuznetsova I."/>
            <person name="Sazanova A."/>
            <person name="Chirak E."/>
            <person name="Safronova V."/>
            <person name="Willems A."/>
        </authorList>
    </citation>
    <scope>NUCLEOTIDE SEQUENCE [LARGE SCALE GENOMIC DNA]</scope>
    <source>
        <strain evidence="5">CCBAU 03422</strain>
    </source>
</reference>
<organism evidence="4 5">
    <name type="scientific">Phyllobacterium sophorae</name>
    <dbReference type="NCBI Taxonomy" id="1520277"/>
    <lineage>
        <taxon>Bacteria</taxon>
        <taxon>Pseudomonadati</taxon>
        <taxon>Pseudomonadota</taxon>
        <taxon>Alphaproteobacteria</taxon>
        <taxon>Hyphomicrobiales</taxon>
        <taxon>Phyllobacteriaceae</taxon>
        <taxon>Phyllobacterium</taxon>
    </lineage>
</organism>
<feature type="domain" description="Ketoreductase" evidence="3">
    <location>
        <begin position="15"/>
        <end position="195"/>
    </location>
</feature>
<dbReference type="FunFam" id="3.40.50.720:FF:000084">
    <property type="entry name" value="Short-chain dehydrogenase reductase"/>
    <property type="match status" value="1"/>
</dbReference>
<evidence type="ECO:0000313" key="4">
    <source>
        <dbReference type="EMBL" id="PSH62892.1"/>
    </source>
</evidence>
<dbReference type="Pfam" id="PF13561">
    <property type="entry name" value="adh_short_C2"/>
    <property type="match status" value="1"/>
</dbReference>
<dbReference type="PANTHER" id="PTHR42760:SF115">
    <property type="entry name" value="3-OXOACYL-[ACYL-CARRIER-PROTEIN] REDUCTASE FABG"/>
    <property type="match status" value="1"/>
</dbReference>
<name>A0A2P7B8Z2_9HYPH</name>